<comment type="caution">
    <text evidence="1">The sequence shown here is derived from an EMBL/GenBank/DDBJ whole genome shotgun (WGS) entry which is preliminary data.</text>
</comment>
<protein>
    <recommendedName>
        <fullName evidence="3">Lipocalin-like domain-containing protein</fullName>
    </recommendedName>
</protein>
<dbReference type="Proteomes" id="UP001236663">
    <property type="component" value="Unassembled WGS sequence"/>
</dbReference>
<keyword evidence="2" id="KW-1185">Reference proteome</keyword>
<evidence type="ECO:0008006" key="3">
    <source>
        <dbReference type="Google" id="ProtNLM"/>
    </source>
</evidence>
<accession>A0ABT8C763</accession>
<proteinExistence type="predicted"/>
<dbReference type="PROSITE" id="PS51257">
    <property type="entry name" value="PROKAR_LIPOPROTEIN"/>
    <property type="match status" value="1"/>
</dbReference>
<name>A0ABT8C763_9BACT</name>
<evidence type="ECO:0000313" key="1">
    <source>
        <dbReference type="EMBL" id="MDN3688355.1"/>
    </source>
</evidence>
<dbReference type="RefSeq" id="WP_163386002.1">
    <property type="nucleotide sequence ID" value="NZ_JAUFQS010000009.1"/>
</dbReference>
<evidence type="ECO:0000313" key="2">
    <source>
        <dbReference type="Proteomes" id="UP001236663"/>
    </source>
</evidence>
<gene>
    <name evidence="1" type="ORF">QWZ15_10975</name>
</gene>
<sequence length="137" mass="15430">MKTTVLTFVFGLLFFSCMEDESLSALQTGPVPVGNWSNLKYQENGIAMEKVNELQENTYGYRFFSNGKLIHRANSGWCGTPPIVTSDFEGTWEKDGDILLLTAPYWGGTQVQKWKVISSSVNNLQVEVISYDTQMDE</sequence>
<reference evidence="2" key="1">
    <citation type="journal article" date="2019" name="Int. J. Syst. Evol. Microbiol.">
        <title>The Global Catalogue of Microorganisms (GCM) 10K type strain sequencing project: providing services to taxonomists for standard genome sequencing and annotation.</title>
        <authorList>
            <consortium name="The Broad Institute Genomics Platform"/>
            <consortium name="The Broad Institute Genome Sequencing Center for Infectious Disease"/>
            <person name="Wu L."/>
            <person name="Ma J."/>
        </authorList>
    </citation>
    <scope>NUCLEOTIDE SEQUENCE [LARGE SCALE GENOMIC DNA]</scope>
    <source>
        <strain evidence="2">CECT 7706</strain>
    </source>
</reference>
<organism evidence="1 2">
    <name type="scientific">Cyclobacterium jeungdonense</name>
    <dbReference type="NCBI Taxonomy" id="708087"/>
    <lineage>
        <taxon>Bacteria</taxon>
        <taxon>Pseudomonadati</taxon>
        <taxon>Bacteroidota</taxon>
        <taxon>Cytophagia</taxon>
        <taxon>Cytophagales</taxon>
        <taxon>Cyclobacteriaceae</taxon>
        <taxon>Cyclobacterium</taxon>
    </lineage>
</organism>
<dbReference type="EMBL" id="JAUFQS010000009">
    <property type="protein sequence ID" value="MDN3688355.1"/>
    <property type="molecule type" value="Genomic_DNA"/>
</dbReference>